<gene>
    <name evidence="2" type="ORF">IE077_000405</name>
</gene>
<feature type="region of interest" description="Disordered" evidence="1">
    <location>
        <begin position="176"/>
        <end position="202"/>
    </location>
</feature>
<evidence type="ECO:0000256" key="1">
    <source>
        <dbReference type="SAM" id="MobiDB-lite"/>
    </source>
</evidence>
<evidence type="ECO:0000313" key="3">
    <source>
        <dbReference type="Proteomes" id="UP000823046"/>
    </source>
</evidence>
<dbReference type="Proteomes" id="UP000823046">
    <property type="component" value="Unassembled WGS sequence"/>
</dbReference>
<feature type="compositionally biased region" description="Basic and acidic residues" evidence="1">
    <location>
        <begin position="178"/>
        <end position="192"/>
    </location>
</feature>
<reference evidence="2 3" key="1">
    <citation type="journal article" date="2020" name="bioRxiv">
        <title>Metabolic contributions of an alphaproteobacterial endosymbiont in the apicomplexan Cardiosporidium cionae.</title>
        <authorList>
            <person name="Hunter E.S."/>
            <person name="Paight C.J."/>
            <person name="Lane C.E."/>
        </authorList>
    </citation>
    <scope>NUCLEOTIDE SEQUENCE [LARGE SCALE GENOMIC DNA]</scope>
    <source>
        <strain evidence="2">ESH_2018</strain>
    </source>
</reference>
<evidence type="ECO:0000313" key="2">
    <source>
        <dbReference type="EMBL" id="KAF8817924.1"/>
    </source>
</evidence>
<organism evidence="2 3">
    <name type="scientific">Cardiosporidium cionae</name>
    <dbReference type="NCBI Taxonomy" id="476202"/>
    <lineage>
        <taxon>Eukaryota</taxon>
        <taxon>Sar</taxon>
        <taxon>Alveolata</taxon>
        <taxon>Apicomplexa</taxon>
        <taxon>Aconoidasida</taxon>
        <taxon>Nephromycida</taxon>
        <taxon>Cardiosporidium</taxon>
    </lineage>
</organism>
<protein>
    <submittedName>
        <fullName evidence="2">Uncharacterized protein</fullName>
    </submittedName>
</protein>
<sequence>MVPKVQLDLRGYAGQPSYAMAVDRSDFSRKRACSSLFDAGRAGQCSQKISEMLLTSRKQIIPGKVSSLEMKKALGIVPSFVFPNTNTKRKVTKKSMVRYASADDQQYHFKTCWQPNEDAAGIMEFQFKRKPGSASIEIDYGLLDSDATYLRWKRPLQRQERQCTSHLQNDRFLTVAENAERSDKPREVKNREIPFPNDDGPFEMQQAELPVHRRENLDRTLTPRLDSCRLDGKSFKRMGHSFH</sequence>
<proteinExistence type="predicted"/>
<name>A0ABQ7J4A8_9APIC</name>
<dbReference type="EMBL" id="JADAQX010001210">
    <property type="protein sequence ID" value="KAF8817924.1"/>
    <property type="molecule type" value="Genomic_DNA"/>
</dbReference>
<accession>A0ABQ7J4A8</accession>
<comment type="caution">
    <text evidence="2">The sequence shown here is derived from an EMBL/GenBank/DDBJ whole genome shotgun (WGS) entry which is preliminary data.</text>
</comment>
<keyword evidence="3" id="KW-1185">Reference proteome</keyword>